<evidence type="ECO:0000313" key="6">
    <source>
        <dbReference type="Proteomes" id="UP001304243"/>
    </source>
</evidence>
<dbReference type="Proteomes" id="UP001304243">
    <property type="component" value="Unassembled WGS sequence"/>
</dbReference>
<dbReference type="InterPro" id="IPR045851">
    <property type="entry name" value="AMP-bd_C_sf"/>
</dbReference>
<accession>A0AAN7DB32</accession>
<dbReference type="PANTHER" id="PTHR24096">
    <property type="entry name" value="LONG-CHAIN-FATTY-ACID--COA LIGASE"/>
    <property type="match status" value="1"/>
</dbReference>
<dbReference type="InterPro" id="IPR000873">
    <property type="entry name" value="AMP-dep_synth/lig_dom"/>
</dbReference>
<comment type="caution">
    <text evidence="5">The sequence shown here is derived from an EMBL/GenBank/DDBJ whole genome shotgun (WGS) entry which is preliminary data.</text>
</comment>
<proteinExistence type="inferred from homology"/>
<evidence type="ECO:0000259" key="4">
    <source>
        <dbReference type="Pfam" id="PF13193"/>
    </source>
</evidence>
<dbReference type="AlphaFoldDB" id="A0AAN7DB32"/>
<dbReference type="InterPro" id="IPR042099">
    <property type="entry name" value="ANL_N_sf"/>
</dbReference>
<evidence type="ECO:0008006" key="7">
    <source>
        <dbReference type="Google" id="ProtNLM"/>
    </source>
</evidence>
<reference evidence="5 6" key="1">
    <citation type="submission" date="2022-11" db="EMBL/GenBank/DDBJ databases">
        <title>Mucor velutinosus strain NIH1002 WGS.</title>
        <authorList>
            <person name="Subramanian P."/>
            <person name="Mullikin J.C."/>
            <person name="Segre J.A."/>
            <person name="Zelazny A.M."/>
        </authorList>
    </citation>
    <scope>NUCLEOTIDE SEQUENCE [LARGE SCALE GENOMIC DNA]</scope>
    <source>
        <strain evidence="5 6">NIH1002</strain>
    </source>
</reference>
<feature type="domain" description="AMP-dependent synthetase/ligase" evidence="3">
    <location>
        <begin position="30"/>
        <end position="95"/>
    </location>
</feature>
<organism evidence="5 6">
    <name type="scientific">Mucor velutinosus</name>
    <dbReference type="NCBI Taxonomy" id="708070"/>
    <lineage>
        <taxon>Eukaryota</taxon>
        <taxon>Fungi</taxon>
        <taxon>Fungi incertae sedis</taxon>
        <taxon>Mucoromycota</taxon>
        <taxon>Mucoromycotina</taxon>
        <taxon>Mucoromycetes</taxon>
        <taxon>Mucorales</taxon>
        <taxon>Mucorineae</taxon>
        <taxon>Mucoraceae</taxon>
        <taxon>Mucor</taxon>
    </lineage>
</organism>
<dbReference type="Gene3D" id="3.40.50.12780">
    <property type="entry name" value="N-terminal domain of ligase-like"/>
    <property type="match status" value="1"/>
</dbReference>
<feature type="domain" description="AMP-dependent synthetase/ligase" evidence="3">
    <location>
        <begin position="111"/>
        <end position="404"/>
    </location>
</feature>
<dbReference type="PANTHER" id="PTHR24096:SF149">
    <property type="entry name" value="AMP-BINDING DOMAIN-CONTAINING PROTEIN-RELATED"/>
    <property type="match status" value="1"/>
</dbReference>
<dbReference type="InterPro" id="IPR025110">
    <property type="entry name" value="AMP-bd_C"/>
</dbReference>
<evidence type="ECO:0000256" key="1">
    <source>
        <dbReference type="ARBA" id="ARBA00006432"/>
    </source>
</evidence>
<keyword evidence="2" id="KW-0436">Ligase</keyword>
<dbReference type="RefSeq" id="XP_064677866.1">
    <property type="nucleotide sequence ID" value="XM_064831586.1"/>
</dbReference>
<evidence type="ECO:0000313" key="5">
    <source>
        <dbReference type="EMBL" id="KAK4511200.1"/>
    </source>
</evidence>
<dbReference type="EMBL" id="JASEJX010000030">
    <property type="protein sequence ID" value="KAK4511200.1"/>
    <property type="molecule type" value="Genomic_DNA"/>
</dbReference>
<comment type="similarity">
    <text evidence="1">Belongs to the ATP-dependent AMP-binding enzyme family.</text>
</comment>
<evidence type="ECO:0000259" key="3">
    <source>
        <dbReference type="Pfam" id="PF00501"/>
    </source>
</evidence>
<gene>
    <name evidence="5" type="ORF">ATC70_012414</name>
</gene>
<dbReference type="GeneID" id="89956100"/>
<protein>
    <recommendedName>
        <fullName evidence="7">4-coumarate--CoA ligase</fullName>
    </recommendedName>
</protein>
<keyword evidence="6" id="KW-1185">Reference proteome</keyword>
<dbReference type="Pfam" id="PF13193">
    <property type="entry name" value="AMP-binding_C"/>
    <property type="match status" value="1"/>
</dbReference>
<feature type="domain" description="AMP-binding enzyme C-terminal" evidence="4">
    <location>
        <begin position="452"/>
        <end position="532"/>
    </location>
</feature>
<dbReference type="Gene3D" id="3.30.300.30">
    <property type="match status" value="1"/>
</dbReference>
<dbReference type="GO" id="GO:0019748">
    <property type="term" value="P:secondary metabolic process"/>
    <property type="evidence" value="ECO:0007669"/>
    <property type="project" value="TreeGrafter"/>
</dbReference>
<dbReference type="SUPFAM" id="SSF56801">
    <property type="entry name" value="Acetyl-CoA synthetase-like"/>
    <property type="match status" value="1"/>
</dbReference>
<sequence>MLYTSKIAPPVIPDGNSLYHVLLGNNTSVPSDKPILVDIEAPYKTLTHGQLKKQILVAAAGLKRVFDVQRSDVVAICSPNHIDYVSIVHGIICAGKFLQTQEERPPTHNGIGAIAAPLHYTSMVEDIVYDIRTVQAKYMITHVDVIDRALLAAREAGIDKSNIVIFGDTEVQGVRAVNDTLLRDNQEAEPLMFTAEQMQNDPAVLYFTSGTTGRKKAVIRTQNNLLYSAFKSNIDTSAVVVSYLDFNHSTSLVSILLMAPYYGYTNYLLNHYSFRNLCAAIEKYKPSFITCAPYVVSSLMKDSIVKEYDISSLKIIGCSGALLKQNVILKAHKQLGIVVLNMYGLTEVLGLFATTPEISVGLAGIGMLNSRFTARIVDEDGQDVAVGQVGELLIKGPTLTPGYYRSSESIIDPEGFFHTGDLFKCNENGVFFFCDRLKDLMKYYGTQIYPGEIEGVLLKHPKVADCAVVGVYQPDVAAEFPRAYVMLVDGEPSTHELIDELQAFSDRQLPKKKRVHAGIVIVESLPRTSSGKVQRRLLRESANSIQALA</sequence>
<dbReference type="Pfam" id="PF00501">
    <property type="entry name" value="AMP-binding"/>
    <property type="match status" value="2"/>
</dbReference>
<dbReference type="GO" id="GO:0016405">
    <property type="term" value="F:CoA-ligase activity"/>
    <property type="evidence" value="ECO:0007669"/>
    <property type="project" value="TreeGrafter"/>
</dbReference>
<evidence type="ECO:0000256" key="2">
    <source>
        <dbReference type="ARBA" id="ARBA00022598"/>
    </source>
</evidence>
<name>A0AAN7DB32_9FUNG</name>